<reference evidence="7 8" key="1">
    <citation type="submission" date="2019-02" db="EMBL/GenBank/DDBJ databases">
        <title>Deep-cultivation of Planctomycetes and their phenomic and genomic characterization uncovers novel biology.</title>
        <authorList>
            <person name="Wiegand S."/>
            <person name="Jogler M."/>
            <person name="Boedeker C."/>
            <person name="Pinto D."/>
            <person name="Vollmers J."/>
            <person name="Rivas-Marin E."/>
            <person name="Kohn T."/>
            <person name="Peeters S.H."/>
            <person name="Heuer A."/>
            <person name="Rast P."/>
            <person name="Oberbeckmann S."/>
            <person name="Bunk B."/>
            <person name="Jeske O."/>
            <person name="Meyerdierks A."/>
            <person name="Storesund J.E."/>
            <person name="Kallscheuer N."/>
            <person name="Luecker S."/>
            <person name="Lage O.M."/>
            <person name="Pohl T."/>
            <person name="Merkel B.J."/>
            <person name="Hornburger P."/>
            <person name="Mueller R.-W."/>
            <person name="Bruemmer F."/>
            <person name="Labrenz M."/>
            <person name="Spormann A.M."/>
            <person name="Op Den Camp H."/>
            <person name="Overmann J."/>
            <person name="Amann R."/>
            <person name="Jetten M.S.M."/>
            <person name="Mascher T."/>
            <person name="Medema M.H."/>
            <person name="Devos D.P."/>
            <person name="Kaster A.-K."/>
            <person name="Ovreas L."/>
            <person name="Rohde M."/>
            <person name="Galperin M.Y."/>
            <person name="Jogler C."/>
        </authorList>
    </citation>
    <scope>NUCLEOTIDE SEQUENCE [LARGE SCALE GENOMIC DNA]</scope>
    <source>
        <strain evidence="7 8">Pla123a</strain>
    </source>
</reference>
<keyword evidence="8" id="KW-1185">Reference proteome</keyword>
<dbReference type="AlphaFoldDB" id="A0A5C5YGJ7"/>
<organism evidence="7 8">
    <name type="scientific">Posidoniimonas polymericola</name>
    <dbReference type="NCBI Taxonomy" id="2528002"/>
    <lineage>
        <taxon>Bacteria</taxon>
        <taxon>Pseudomonadati</taxon>
        <taxon>Planctomycetota</taxon>
        <taxon>Planctomycetia</taxon>
        <taxon>Pirellulales</taxon>
        <taxon>Lacipirellulaceae</taxon>
        <taxon>Posidoniimonas</taxon>
    </lineage>
</organism>
<comment type="subcellular location">
    <subcellularLocation>
        <location evidence="1">Cell outer membrane</location>
    </subcellularLocation>
</comment>
<dbReference type="GO" id="GO:0015562">
    <property type="term" value="F:efflux transmembrane transporter activity"/>
    <property type="evidence" value="ECO:0007669"/>
    <property type="project" value="InterPro"/>
</dbReference>
<keyword evidence="4" id="KW-0472">Membrane</keyword>
<dbReference type="GO" id="GO:0015288">
    <property type="term" value="F:porin activity"/>
    <property type="evidence" value="ECO:0007669"/>
    <property type="project" value="TreeGrafter"/>
</dbReference>
<keyword evidence="2" id="KW-1134">Transmembrane beta strand</keyword>
<evidence type="ECO:0000256" key="3">
    <source>
        <dbReference type="ARBA" id="ARBA00022692"/>
    </source>
</evidence>
<evidence type="ECO:0000256" key="5">
    <source>
        <dbReference type="ARBA" id="ARBA00023237"/>
    </source>
</evidence>
<protein>
    <submittedName>
        <fullName evidence="7">Outer membrane efflux protein</fullName>
    </submittedName>
</protein>
<feature type="region of interest" description="Disordered" evidence="6">
    <location>
        <begin position="42"/>
        <end position="75"/>
    </location>
</feature>
<dbReference type="SUPFAM" id="SSF56954">
    <property type="entry name" value="Outer membrane efflux proteins (OEP)"/>
    <property type="match status" value="1"/>
</dbReference>
<dbReference type="PANTHER" id="PTHR30026:SF21">
    <property type="entry name" value="SLR1270 PROTEIN"/>
    <property type="match status" value="1"/>
</dbReference>
<evidence type="ECO:0000256" key="4">
    <source>
        <dbReference type="ARBA" id="ARBA00023136"/>
    </source>
</evidence>
<dbReference type="Gene3D" id="1.20.1600.10">
    <property type="entry name" value="Outer membrane efflux proteins (OEP)"/>
    <property type="match status" value="1"/>
</dbReference>
<dbReference type="EMBL" id="SJPO01000010">
    <property type="protein sequence ID" value="TWT73525.1"/>
    <property type="molecule type" value="Genomic_DNA"/>
</dbReference>
<evidence type="ECO:0000256" key="6">
    <source>
        <dbReference type="SAM" id="MobiDB-lite"/>
    </source>
</evidence>
<accession>A0A5C5YGJ7</accession>
<keyword evidence="5" id="KW-0998">Cell outer membrane</keyword>
<proteinExistence type="predicted"/>
<dbReference type="PANTHER" id="PTHR30026">
    <property type="entry name" value="OUTER MEMBRANE PROTEIN TOLC"/>
    <property type="match status" value="1"/>
</dbReference>
<feature type="compositionally biased region" description="Low complexity" evidence="6">
    <location>
        <begin position="48"/>
        <end position="65"/>
    </location>
</feature>
<name>A0A5C5YGJ7_9BACT</name>
<gene>
    <name evidence="7" type="ORF">Pla123a_38610</name>
</gene>
<evidence type="ECO:0000256" key="2">
    <source>
        <dbReference type="ARBA" id="ARBA00022452"/>
    </source>
</evidence>
<evidence type="ECO:0000313" key="7">
    <source>
        <dbReference type="EMBL" id="TWT73525.1"/>
    </source>
</evidence>
<sequence length="552" mass="60165">MMLLTAAGGCRSGRAPFVAHLPPADNASSGKAASEISLAAYQQPPAGTTQQQSAVQQVTPTQIPQTPAPATPATQAVAPEVIDAEPLPELPPSPAKAPDVLEVIGSVRSYFPLVRQAEASRVVASGEQLAAWGAFDHKLDGYTNVQPMDYYENHWNKWGLKRDTMWGGQVGAGYRLGRGSFEPWYKERETNDLGEFSLSLVAPIGRDRAIDANRAELWRAQLETNRVEPFIRSQLIVSVRDGVQAYWEWVAAVESLRIAADVLQFGLDRAEYLQKQVEQGEKAEIDITDNRRIILSRQSKLTAAQQKATQAAVKLSLYLRDNSGQPVVVASDPSAAAGFPELATLDEAAFGADIQLAQANRPELAELAIVRRQLAVALRQASNETRVDIDAGVYVAQDIGAATKDNDKSQTELEATLMVSVPLQRRKAFGKVRQLRGKLAQVQAKTQYAADKIAAEVQLARAALTASRERVDQNTEGLRLAQRMQEAEQRLYEEGQSTLFNLNLREQQRAEAAGELVGSKRDFFAALAEYTAALGLDGADLESVYFGDPLAE</sequence>
<dbReference type="GO" id="GO:1990281">
    <property type="term" value="C:efflux pump complex"/>
    <property type="evidence" value="ECO:0007669"/>
    <property type="project" value="TreeGrafter"/>
</dbReference>
<comment type="caution">
    <text evidence="7">The sequence shown here is derived from an EMBL/GenBank/DDBJ whole genome shotgun (WGS) entry which is preliminary data.</text>
</comment>
<dbReference type="InterPro" id="IPR051906">
    <property type="entry name" value="TolC-like"/>
</dbReference>
<dbReference type="GO" id="GO:0009279">
    <property type="term" value="C:cell outer membrane"/>
    <property type="evidence" value="ECO:0007669"/>
    <property type="project" value="UniProtKB-SubCell"/>
</dbReference>
<evidence type="ECO:0000313" key="8">
    <source>
        <dbReference type="Proteomes" id="UP000318478"/>
    </source>
</evidence>
<keyword evidence="3" id="KW-0812">Transmembrane</keyword>
<dbReference type="Proteomes" id="UP000318478">
    <property type="component" value="Unassembled WGS sequence"/>
</dbReference>
<evidence type="ECO:0000256" key="1">
    <source>
        <dbReference type="ARBA" id="ARBA00004442"/>
    </source>
</evidence>